<dbReference type="InterPro" id="IPR036397">
    <property type="entry name" value="RNaseH_sf"/>
</dbReference>
<dbReference type="SUPFAM" id="SSF53098">
    <property type="entry name" value="Ribonuclease H-like"/>
    <property type="match status" value="1"/>
</dbReference>
<dbReference type="NCBIfam" id="NF033545">
    <property type="entry name" value="transpos_IS630"/>
    <property type="match status" value="1"/>
</dbReference>
<organism evidence="2 3">
    <name type="scientific">Parashewanella curva</name>
    <dbReference type="NCBI Taxonomy" id="2338552"/>
    <lineage>
        <taxon>Bacteria</taxon>
        <taxon>Pseudomonadati</taxon>
        <taxon>Pseudomonadota</taxon>
        <taxon>Gammaproteobacteria</taxon>
        <taxon>Alteromonadales</taxon>
        <taxon>Shewanellaceae</taxon>
        <taxon>Parashewanella</taxon>
    </lineage>
</organism>
<evidence type="ECO:0000313" key="3">
    <source>
        <dbReference type="Proteomes" id="UP000281474"/>
    </source>
</evidence>
<dbReference type="OrthoDB" id="9813816at2"/>
<name>A0A3L8PV85_9GAMM</name>
<dbReference type="RefSeq" id="WP_121840702.1">
    <property type="nucleotide sequence ID" value="NZ_ML014862.1"/>
</dbReference>
<dbReference type="InterPro" id="IPR038717">
    <property type="entry name" value="Tc1-like_DDE_dom"/>
</dbReference>
<sequence length="193" mass="22182">KEDYETLKSGKPEGEPIVFMDAVHPTMATKLSYGWIRKGEDKLINTTGSRTRFNIIGGIELGKLAEAVTAQYERINQESVVDFLVKLKAQHSKAKRIHLILDGAAYHRADSVKEKAKELKIELHYLPPYSPNLTPIERLWKVMNEHIRNNEYFASAKEFRERINYFFDVKLPEIADTLTSRITDNFQTLTSAI</sequence>
<dbReference type="PANTHER" id="PTHR46564:SF1">
    <property type="entry name" value="TRANSPOSASE"/>
    <property type="match status" value="1"/>
</dbReference>
<evidence type="ECO:0000313" key="2">
    <source>
        <dbReference type="EMBL" id="RLV57962.1"/>
    </source>
</evidence>
<evidence type="ECO:0000259" key="1">
    <source>
        <dbReference type="Pfam" id="PF13358"/>
    </source>
</evidence>
<dbReference type="AlphaFoldDB" id="A0A3L8PV85"/>
<dbReference type="Proteomes" id="UP000281474">
    <property type="component" value="Unassembled WGS sequence"/>
</dbReference>
<dbReference type="GO" id="GO:0003676">
    <property type="term" value="F:nucleic acid binding"/>
    <property type="evidence" value="ECO:0007669"/>
    <property type="project" value="InterPro"/>
</dbReference>
<dbReference type="InterPro" id="IPR012337">
    <property type="entry name" value="RNaseH-like_sf"/>
</dbReference>
<dbReference type="EMBL" id="QZEI01000113">
    <property type="protein sequence ID" value="RLV57962.1"/>
    <property type="molecule type" value="Genomic_DNA"/>
</dbReference>
<dbReference type="InterPro" id="IPR047655">
    <property type="entry name" value="Transpos_IS630-like"/>
</dbReference>
<accession>A0A3L8PV85</accession>
<proteinExistence type="predicted"/>
<comment type="caution">
    <text evidence="2">The sequence shown here is derived from an EMBL/GenBank/DDBJ whole genome shotgun (WGS) entry which is preliminary data.</text>
</comment>
<gene>
    <name evidence="2" type="ORF">D5018_19735</name>
</gene>
<reference evidence="2 3" key="1">
    <citation type="submission" date="2018-09" db="EMBL/GenBank/DDBJ databases">
        <title>Phylogeny of the Shewanellaceae, and recommendation for two new genera, Pseudoshewanella and Parashewanella.</title>
        <authorList>
            <person name="Wang G."/>
        </authorList>
    </citation>
    <scope>NUCLEOTIDE SEQUENCE [LARGE SCALE GENOMIC DNA]</scope>
    <source>
        <strain evidence="2 3">C51</strain>
    </source>
</reference>
<protein>
    <submittedName>
        <fullName evidence="2">IS630 family transposase</fullName>
    </submittedName>
</protein>
<keyword evidence="3" id="KW-1185">Reference proteome</keyword>
<dbReference type="Pfam" id="PF13358">
    <property type="entry name" value="DDE_3"/>
    <property type="match status" value="1"/>
</dbReference>
<feature type="domain" description="Tc1-like transposase DDE" evidence="1">
    <location>
        <begin position="16"/>
        <end position="159"/>
    </location>
</feature>
<dbReference type="Gene3D" id="3.30.420.10">
    <property type="entry name" value="Ribonuclease H-like superfamily/Ribonuclease H"/>
    <property type="match status" value="1"/>
</dbReference>
<feature type="non-terminal residue" evidence="2">
    <location>
        <position position="1"/>
    </location>
</feature>
<dbReference type="PANTHER" id="PTHR46564">
    <property type="entry name" value="TRANSPOSASE"/>
    <property type="match status" value="1"/>
</dbReference>